<name>A0A7Y4KJW0_9BACT</name>
<dbReference type="AlphaFoldDB" id="A0A7Y4KJW0"/>
<evidence type="ECO:0000313" key="1">
    <source>
        <dbReference type="EMBL" id="NOK34665.1"/>
    </source>
</evidence>
<evidence type="ECO:0008006" key="3">
    <source>
        <dbReference type="Google" id="ProtNLM"/>
    </source>
</evidence>
<dbReference type="RefSeq" id="WP_171435696.1">
    <property type="nucleotide sequence ID" value="NZ_JABFJV010000078.1"/>
</dbReference>
<keyword evidence="2" id="KW-1185">Reference proteome</keyword>
<accession>A0A7Y4KJW0</accession>
<gene>
    <name evidence="1" type="ORF">HMI49_15805</name>
</gene>
<evidence type="ECO:0000313" key="2">
    <source>
        <dbReference type="Proteomes" id="UP000563426"/>
    </source>
</evidence>
<organism evidence="1 2">
    <name type="scientific">Corallococcus exercitus</name>
    <dbReference type="NCBI Taxonomy" id="2316736"/>
    <lineage>
        <taxon>Bacteria</taxon>
        <taxon>Pseudomonadati</taxon>
        <taxon>Myxococcota</taxon>
        <taxon>Myxococcia</taxon>
        <taxon>Myxococcales</taxon>
        <taxon>Cystobacterineae</taxon>
        <taxon>Myxococcaceae</taxon>
        <taxon>Corallococcus</taxon>
    </lineage>
</organism>
<comment type="caution">
    <text evidence="1">The sequence shown here is derived from an EMBL/GenBank/DDBJ whole genome shotgun (WGS) entry which is preliminary data.</text>
</comment>
<dbReference type="EMBL" id="JABFJV010000078">
    <property type="protein sequence ID" value="NOK34665.1"/>
    <property type="molecule type" value="Genomic_DNA"/>
</dbReference>
<proteinExistence type="predicted"/>
<sequence>MSLASGIEWLQLWERAVPWAPHRRRRELLAWAGAQGGPPPAQLPVGRANALLLRLHVAMFGPRIDCSATCPACAEALELEIDAGDLLGWEPPPLAGPALFQDAEWGMSFRLPTELDVEVTRNERDPRVARNLLLQRCVSECRRGAEPVDILLAPPEVTTRLGARMEELDPLAVIDFELRCRGCGHGRSSSLEVDSILWARLDAWARRMLDEVHELARVYGWTERDIVAMSPWKRLVYLDLVAR</sequence>
<reference evidence="1 2" key="1">
    <citation type="submission" date="2020-05" db="EMBL/GenBank/DDBJ databases">
        <authorList>
            <person name="Whitworth D."/>
        </authorList>
    </citation>
    <scope>NUCLEOTIDE SEQUENCE [LARGE SCALE GENOMIC DNA]</scope>
    <source>
        <strain evidence="1 2">AB043B</strain>
    </source>
</reference>
<dbReference type="Proteomes" id="UP000563426">
    <property type="component" value="Unassembled WGS sequence"/>
</dbReference>
<protein>
    <recommendedName>
        <fullName evidence="3">Phage baseplate protein</fullName>
    </recommendedName>
</protein>